<reference evidence="2 3" key="1">
    <citation type="submission" date="2024-02" db="UniProtKB">
        <authorList>
            <consortium name="WormBaseParasite"/>
        </authorList>
    </citation>
    <scope>IDENTIFICATION</scope>
</reference>
<sequence length="67" mass="7537">MGFQVASSLFTENLLVELRFFVKKKMGYQGGALVVAEVPGEWAHEPSIFAESSHSYPELFLVLTRVF</sequence>
<evidence type="ECO:0000313" key="3">
    <source>
        <dbReference type="WBParaSite" id="MBELARI_LOCUS20241"/>
    </source>
</evidence>
<keyword evidence="1" id="KW-1185">Reference proteome</keyword>
<dbReference type="WBParaSite" id="MBELARI_LOCUS20241">
    <property type="protein sequence ID" value="MBELARI_LOCUS20241"/>
    <property type="gene ID" value="MBELARI_LOCUS20241"/>
</dbReference>
<organism evidence="1 3">
    <name type="scientific">Mesorhabditis belari</name>
    <dbReference type="NCBI Taxonomy" id="2138241"/>
    <lineage>
        <taxon>Eukaryota</taxon>
        <taxon>Metazoa</taxon>
        <taxon>Ecdysozoa</taxon>
        <taxon>Nematoda</taxon>
        <taxon>Chromadorea</taxon>
        <taxon>Rhabditida</taxon>
        <taxon>Rhabditina</taxon>
        <taxon>Rhabditomorpha</taxon>
        <taxon>Rhabditoidea</taxon>
        <taxon>Rhabditidae</taxon>
        <taxon>Mesorhabditinae</taxon>
        <taxon>Mesorhabditis</taxon>
    </lineage>
</organism>
<accession>A0AAF3F145</accession>
<evidence type="ECO:0000313" key="1">
    <source>
        <dbReference type="Proteomes" id="UP000887575"/>
    </source>
</evidence>
<dbReference type="Proteomes" id="UP000887575">
    <property type="component" value="Unassembled WGS sequence"/>
</dbReference>
<dbReference type="WBParaSite" id="MBELARI_LOCUS1915">
    <property type="protein sequence ID" value="MBELARI_LOCUS1915"/>
    <property type="gene ID" value="MBELARI_LOCUS1915"/>
</dbReference>
<proteinExistence type="predicted"/>
<dbReference type="AlphaFoldDB" id="A0AAF3F145"/>
<protein>
    <submittedName>
        <fullName evidence="2 3">Uncharacterized protein</fullName>
    </submittedName>
</protein>
<name>A0AAF3F145_9BILA</name>
<evidence type="ECO:0000313" key="2">
    <source>
        <dbReference type="WBParaSite" id="MBELARI_LOCUS1915"/>
    </source>
</evidence>